<sequence>MLSQGGIIGIADADHRRSPSPADAKGGKLGLDYGVDNELQQLVNEFVGGSSGVPLASKNEPYTGQPTPGASEGAPTVLKKEPAAPSLLQGALSPCLGDSESVVSEMIYRLKESLSAQAERWWRISMAKAISRPLLASYETNSAGNFSSTSQIQNDLVPGPNDKSIFSSNWHDRLQWAFQQVRTLSESQDLEVAHKLRRRLFERELALSHEIGSFAAAARAAAVVLLHSLPLGERASYAQPFQPASCTDRAYKGPFQCFVRITPEDHPTMWKVYQPKFAGDEVYAFDSLVLTVIVGDPQANVKAYVAREIYQNDVKGRQAMADAVYATCLARKTQTDLSLHSWSQLRNSKRRDLSLQVDTVWNVHDQSKFERAKLGLPIACLVDYAGLTVMVEPLIPLSPAPNNVLEELVSEITQCLPDFVRQCNSIGNPLACFDALDKVDRVTYNKFKNIARFLNLADYPFARGASDFDLALPPPALWRSQVDQFCIFRNLHETLPPKCVDGRVVPEQRFRQSFVSCVFDVALPCTSREQHKASETESSKFAQRHTTLRGSLEALSMAVHSMELSIRQDLIPVINAFQKNFLDSFDIAHTLHAHGINIRNVAQLLSHGPASPFRDAVVREVVARSAKRLFRMQVEKLFSGRVETSHIEELQRLVVKLFNLVLSTNEESRIFWQHQILPLALERYKVDLTESASPDKVCTFSLFKAMEYNFGVQFDSRVAVRSTKASNEVLLSLRLPLSVVDLSTFSACDSLLFPHISYVRAALLGSGHAETAEEKDIADWRTQLRSTKRRMRHFLEADEAEKAKDEDSKLPKTPGTLKELQSFAELRAVRGFYPRLHLVAPDTFALMQAAAASAEAGASRVSLSVLLDNMKAGLVVPASSEQIWGSANFALHGTCGAIRSALMGTGYPCHPYCHLVDEDENMFPVVTEAADEKHSRAPLRQCRKYKRKKLSLTLALLLKSAIGDDIFLLGKILQQTAYVMLQHNEVKAAAGIADYIYSRIPDGLSLQAEALLIDMQCTTKGTQPKDALVCYRHLKPILIAIEGKMSLRLLLADLLLASVAFKNKRFSAAIVHAFRVHKISTVCFDTGGAHWAAIAALRLVGAYQVYRDQTLRRSGDAAEVMPASDSARSMLEVQRSSEAIIILQHAVRAASTNPELPCVVTHMSRFWLATAFARLGRLENASTEAEIMLAGLESQLGTNHEATMSALYLAAEVKMSIGCLALQNPPLKIAGSASAHRDEKADAIGAPDELQEPLLWKPLSAEDFAIYEEIFRDKGMIQARADAEQLFLALFRRLLFREDNVLIEVHQPRGLDRKQRLRQIISTLRQLLKLKLCSLPISVLRLLAHRVYIACVAQGCSPALRPFGLMEYELGYTENSDEEDPEPCEKQTEYSHFAADRTRVYFKHYPRLNFGHRRTAAVSNRLKPVPDEAPHEKMTYEEPADIADYPFSFYSQQKVSGTERHRAQSSGVLYARVDGSSSLRPTQEHDDLMMQLLLFCEGPPSLNGILKSCYMSCLEDRKKSPSNWMDDLISDILSERGSLQHLRFLVCMMRHFFTLSQKALMISLAPGDFNRKRQAQILIQAMRGQQVEEEVSRKLILKRMINRSREQMPESTDDYFEYEINSPRQFDLMVGITRCDELVNATTWTGDSDLVEYTGSDDDLVAGRGDSANYRRSEIAAVEEHYLKKPTMGKGSISGKTPWRSMSTAARLSQQRFGGSNQLTANASPIAYGVMRNILKTQVDSELEAFGCIECLQPADKVPFLGG</sequence>
<comment type="caution">
    <text evidence="3">The sequence shown here is derived from an EMBL/GenBank/DDBJ whole genome shotgun (WGS) entry which is preliminary data.</text>
</comment>
<dbReference type="Proteomes" id="UP000095192">
    <property type="component" value="Unassembled WGS sequence"/>
</dbReference>
<keyword evidence="4" id="KW-1185">Reference proteome</keyword>
<dbReference type="EMBL" id="JROU02001010">
    <property type="protein sequence ID" value="OEH77676.1"/>
    <property type="molecule type" value="Genomic_DNA"/>
</dbReference>
<dbReference type="VEuPathDB" id="ToxoDB:cyc_08027"/>
<dbReference type="CDD" id="cd15466">
    <property type="entry name" value="CLU-central"/>
    <property type="match status" value="1"/>
</dbReference>
<protein>
    <recommendedName>
        <fullName evidence="2">Clu domain-containing protein</fullName>
    </recommendedName>
</protein>
<accession>A0A1D3D2K1</accession>
<organism evidence="3 4">
    <name type="scientific">Cyclospora cayetanensis</name>
    <dbReference type="NCBI Taxonomy" id="88456"/>
    <lineage>
        <taxon>Eukaryota</taxon>
        <taxon>Sar</taxon>
        <taxon>Alveolata</taxon>
        <taxon>Apicomplexa</taxon>
        <taxon>Conoidasida</taxon>
        <taxon>Coccidia</taxon>
        <taxon>Eucoccidiorida</taxon>
        <taxon>Eimeriorina</taxon>
        <taxon>Eimeriidae</taxon>
        <taxon>Cyclospora</taxon>
    </lineage>
</organism>
<evidence type="ECO:0000313" key="3">
    <source>
        <dbReference type="EMBL" id="OEH77676.1"/>
    </source>
</evidence>
<feature type="region of interest" description="Disordered" evidence="1">
    <location>
        <begin position="54"/>
        <end position="76"/>
    </location>
</feature>
<evidence type="ECO:0000259" key="2">
    <source>
        <dbReference type="PROSITE" id="PS51823"/>
    </source>
</evidence>
<gene>
    <name evidence="3" type="ORF">cyc_08027</name>
</gene>
<name>A0A1D3D2K1_9EIME</name>
<feature type="region of interest" description="Disordered" evidence="1">
    <location>
        <begin position="1"/>
        <end position="27"/>
    </location>
</feature>
<evidence type="ECO:0000313" key="4">
    <source>
        <dbReference type="Proteomes" id="UP000095192"/>
    </source>
</evidence>
<dbReference type="InterPro" id="IPR033646">
    <property type="entry name" value="CLU-central"/>
</dbReference>
<dbReference type="InterPro" id="IPR025697">
    <property type="entry name" value="CLU_dom"/>
</dbReference>
<feature type="domain" description="Clu" evidence="2">
    <location>
        <begin position="147"/>
        <end position="502"/>
    </location>
</feature>
<proteinExistence type="predicted"/>
<dbReference type="Pfam" id="PF12807">
    <property type="entry name" value="eIF3_p135"/>
    <property type="match status" value="1"/>
</dbReference>
<dbReference type="PROSITE" id="PS51823">
    <property type="entry name" value="CLU"/>
    <property type="match status" value="1"/>
</dbReference>
<dbReference type="VEuPathDB" id="ToxoDB:LOC34623851"/>
<reference evidence="3 4" key="1">
    <citation type="journal article" date="2016" name="BMC Genomics">
        <title>Comparative genomics reveals Cyclospora cayetanensis possesses coccidia-like metabolism and invasion components but unique surface antigens.</title>
        <authorList>
            <person name="Liu S."/>
            <person name="Wang L."/>
            <person name="Zheng H."/>
            <person name="Xu Z."/>
            <person name="Roellig D.M."/>
            <person name="Li N."/>
            <person name="Frace M.A."/>
            <person name="Tang K."/>
            <person name="Arrowood M.J."/>
            <person name="Moss D.M."/>
            <person name="Zhang L."/>
            <person name="Feng Y."/>
            <person name="Xiao L."/>
        </authorList>
    </citation>
    <scope>NUCLEOTIDE SEQUENCE [LARGE SCALE GENOMIC DNA]</scope>
    <source>
        <strain evidence="3 4">CHN_HEN01</strain>
    </source>
</reference>
<evidence type="ECO:0000256" key="1">
    <source>
        <dbReference type="SAM" id="MobiDB-lite"/>
    </source>
</evidence>
<dbReference type="InParanoid" id="A0A1D3D2K1"/>